<evidence type="ECO:0000256" key="3">
    <source>
        <dbReference type="ARBA" id="ARBA00023163"/>
    </source>
</evidence>
<dbReference type="InterPro" id="IPR001647">
    <property type="entry name" value="HTH_TetR"/>
</dbReference>
<dbReference type="Proteomes" id="UP001612928">
    <property type="component" value="Unassembled WGS sequence"/>
</dbReference>
<dbReference type="InterPro" id="IPR036271">
    <property type="entry name" value="Tet_transcr_reg_TetR-rel_C_sf"/>
</dbReference>
<keyword evidence="7" id="KW-1185">Reference proteome</keyword>
<evidence type="ECO:0000256" key="4">
    <source>
        <dbReference type="PROSITE-ProRule" id="PRU00335"/>
    </source>
</evidence>
<proteinExistence type="predicted"/>
<name>A0ABW8A4V8_9ACTN</name>
<keyword evidence="1" id="KW-0805">Transcription regulation</keyword>
<organism evidence="6 7">
    <name type="scientific">Nonomuraea indica</name>
    <dbReference type="NCBI Taxonomy" id="1581193"/>
    <lineage>
        <taxon>Bacteria</taxon>
        <taxon>Bacillati</taxon>
        <taxon>Actinomycetota</taxon>
        <taxon>Actinomycetes</taxon>
        <taxon>Streptosporangiales</taxon>
        <taxon>Streptosporangiaceae</taxon>
        <taxon>Nonomuraea</taxon>
    </lineage>
</organism>
<gene>
    <name evidence="6" type="ORF">ACIBP5_17725</name>
</gene>
<evidence type="ECO:0000313" key="6">
    <source>
        <dbReference type="EMBL" id="MFI7441801.1"/>
    </source>
</evidence>
<dbReference type="EMBL" id="JBITMB010000004">
    <property type="protein sequence ID" value="MFI7441801.1"/>
    <property type="molecule type" value="Genomic_DNA"/>
</dbReference>
<reference evidence="6 7" key="1">
    <citation type="submission" date="2024-10" db="EMBL/GenBank/DDBJ databases">
        <title>The Natural Products Discovery Center: Release of the First 8490 Sequenced Strains for Exploring Actinobacteria Biosynthetic Diversity.</title>
        <authorList>
            <person name="Kalkreuter E."/>
            <person name="Kautsar S.A."/>
            <person name="Yang D."/>
            <person name="Bader C.D."/>
            <person name="Teijaro C.N."/>
            <person name="Fluegel L."/>
            <person name="Davis C.M."/>
            <person name="Simpson J.R."/>
            <person name="Lauterbach L."/>
            <person name="Steele A.D."/>
            <person name="Gui C."/>
            <person name="Meng S."/>
            <person name="Li G."/>
            <person name="Viehrig K."/>
            <person name="Ye F."/>
            <person name="Su P."/>
            <person name="Kiefer A.F."/>
            <person name="Nichols A."/>
            <person name="Cepeda A.J."/>
            <person name="Yan W."/>
            <person name="Fan B."/>
            <person name="Jiang Y."/>
            <person name="Adhikari A."/>
            <person name="Zheng C.-J."/>
            <person name="Schuster L."/>
            <person name="Cowan T.M."/>
            <person name="Smanski M.J."/>
            <person name="Chevrette M.G."/>
            <person name="De Carvalho L.P.S."/>
            <person name="Shen B."/>
        </authorList>
    </citation>
    <scope>NUCLEOTIDE SEQUENCE [LARGE SCALE GENOMIC DNA]</scope>
    <source>
        <strain evidence="6 7">NPDC049503</strain>
    </source>
</reference>
<feature type="domain" description="HTH tetR-type" evidence="5">
    <location>
        <begin position="14"/>
        <end position="74"/>
    </location>
</feature>
<sequence length="215" mass="23818">MADTKTDGRRIRGERSREAILERAVALASVHGLDGLTLGRLAEAAGVSKSGFFAHWRDKEQLQLDAVDWASRQWTERIVKPALRRPAGIRRLLALHEARLAFYADGVLPGGCFFFVAQVEFDDRPGPVRDRVAQAMSRWLAFLERQAAEAVKLGELPPGTDTAQLAYEIEALGEAAVVQVRLLGRDLVYTRARRAVLHRLRALATDPSLLPEESA</sequence>
<keyword evidence="2 4" id="KW-0238">DNA-binding</keyword>
<dbReference type="Gene3D" id="1.10.357.10">
    <property type="entry name" value="Tetracycline Repressor, domain 2"/>
    <property type="match status" value="1"/>
</dbReference>
<evidence type="ECO:0000256" key="2">
    <source>
        <dbReference type="ARBA" id="ARBA00023125"/>
    </source>
</evidence>
<accession>A0ABW8A4V8</accession>
<evidence type="ECO:0000313" key="7">
    <source>
        <dbReference type="Proteomes" id="UP001612928"/>
    </source>
</evidence>
<dbReference type="SUPFAM" id="SSF46689">
    <property type="entry name" value="Homeodomain-like"/>
    <property type="match status" value="1"/>
</dbReference>
<keyword evidence="3" id="KW-0804">Transcription</keyword>
<comment type="caution">
    <text evidence="6">The sequence shown here is derived from an EMBL/GenBank/DDBJ whole genome shotgun (WGS) entry which is preliminary data.</text>
</comment>
<protein>
    <submittedName>
        <fullName evidence="6">TetR/AcrR family transcriptional regulator</fullName>
    </submittedName>
</protein>
<dbReference type="PANTHER" id="PTHR47506">
    <property type="entry name" value="TRANSCRIPTIONAL REGULATORY PROTEIN"/>
    <property type="match status" value="1"/>
</dbReference>
<dbReference type="Pfam" id="PF00440">
    <property type="entry name" value="TetR_N"/>
    <property type="match status" value="1"/>
</dbReference>
<dbReference type="PROSITE" id="PS50977">
    <property type="entry name" value="HTH_TETR_2"/>
    <property type="match status" value="1"/>
</dbReference>
<dbReference type="Pfam" id="PF16925">
    <property type="entry name" value="TetR_C_13"/>
    <property type="match status" value="1"/>
</dbReference>
<evidence type="ECO:0000259" key="5">
    <source>
        <dbReference type="PROSITE" id="PS50977"/>
    </source>
</evidence>
<dbReference type="SUPFAM" id="SSF48498">
    <property type="entry name" value="Tetracyclin repressor-like, C-terminal domain"/>
    <property type="match status" value="1"/>
</dbReference>
<dbReference type="InterPro" id="IPR011075">
    <property type="entry name" value="TetR_C"/>
</dbReference>
<dbReference type="PANTHER" id="PTHR47506:SF6">
    <property type="entry name" value="HTH-TYPE TRANSCRIPTIONAL REPRESSOR NEMR"/>
    <property type="match status" value="1"/>
</dbReference>
<dbReference type="InterPro" id="IPR009057">
    <property type="entry name" value="Homeodomain-like_sf"/>
</dbReference>
<feature type="DNA-binding region" description="H-T-H motif" evidence="4">
    <location>
        <begin position="37"/>
        <end position="56"/>
    </location>
</feature>
<evidence type="ECO:0000256" key="1">
    <source>
        <dbReference type="ARBA" id="ARBA00023015"/>
    </source>
</evidence>
<dbReference type="Gene3D" id="1.10.10.60">
    <property type="entry name" value="Homeodomain-like"/>
    <property type="match status" value="1"/>
</dbReference>
<dbReference type="RefSeq" id="WP_397021740.1">
    <property type="nucleotide sequence ID" value="NZ_JBITMB010000004.1"/>
</dbReference>